<evidence type="ECO:0000313" key="3">
    <source>
        <dbReference type="Proteomes" id="UP000236173"/>
    </source>
</evidence>
<dbReference type="Proteomes" id="UP000236173">
    <property type="component" value="Unassembled WGS sequence"/>
</dbReference>
<proteinExistence type="predicted"/>
<accession>A0A2H5X8Y4</accession>
<dbReference type="AlphaFoldDB" id="A0A2H5X8Y4"/>
<comment type="caution">
    <text evidence="2">The sequence shown here is derived from an EMBL/GenBank/DDBJ whole genome shotgun (WGS) entry which is preliminary data.</text>
</comment>
<keyword evidence="1" id="KW-0472">Membrane</keyword>
<keyword evidence="1" id="KW-1133">Transmembrane helix</keyword>
<feature type="transmembrane region" description="Helical" evidence="1">
    <location>
        <begin position="70"/>
        <end position="92"/>
    </location>
</feature>
<gene>
    <name evidence="2" type="ORF">HRbin17_00138</name>
</gene>
<feature type="transmembrane region" description="Helical" evidence="1">
    <location>
        <begin position="45"/>
        <end position="64"/>
    </location>
</feature>
<sequence length="142" mass="15577">MEALLWEMVGSLTRQPSVSGFLTWTSLVGATIWLPSVVPPHLRGFVHHLCSYSLFGIVAMSAVMPLRASAIGSPMPLLELTALGLAAAWAWLERSPKHRAATQERSTDIANALQQGQRHDLLNAVRLALWATLSLMPAVHWF</sequence>
<evidence type="ECO:0000256" key="1">
    <source>
        <dbReference type="SAM" id="Phobius"/>
    </source>
</evidence>
<organism evidence="2 3">
    <name type="scientific">Candidatus Fervidibacter japonicus</name>
    <dbReference type="NCBI Taxonomy" id="2035412"/>
    <lineage>
        <taxon>Bacteria</taxon>
        <taxon>Candidatus Fervidibacterota</taxon>
        <taxon>Candidatus Fervidibacter</taxon>
    </lineage>
</organism>
<name>A0A2H5X8Y4_9BACT</name>
<dbReference type="EMBL" id="BEHT01000001">
    <property type="protein sequence ID" value="GBC97650.1"/>
    <property type="molecule type" value="Genomic_DNA"/>
</dbReference>
<protein>
    <submittedName>
        <fullName evidence="2">Uncharacterized protein</fullName>
    </submittedName>
</protein>
<keyword evidence="1" id="KW-0812">Transmembrane</keyword>
<evidence type="ECO:0000313" key="2">
    <source>
        <dbReference type="EMBL" id="GBC97650.1"/>
    </source>
</evidence>
<feature type="transmembrane region" description="Helical" evidence="1">
    <location>
        <begin position="20"/>
        <end position="38"/>
    </location>
</feature>
<reference evidence="3" key="1">
    <citation type="submission" date="2017-09" db="EMBL/GenBank/DDBJ databases">
        <title>Metaegenomics of thermophilic ammonia-oxidizing enrichment culture.</title>
        <authorList>
            <person name="Kato S."/>
            <person name="Suzuki K."/>
        </authorList>
    </citation>
    <scope>NUCLEOTIDE SEQUENCE [LARGE SCALE GENOMIC DNA]</scope>
</reference>